<accession>A0ABQ7B7X2</accession>
<dbReference type="EMBL" id="QGKV02001507">
    <property type="protein sequence ID" value="KAF3528270.1"/>
    <property type="molecule type" value="Genomic_DNA"/>
</dbReference>
<organism evidence="1 2">
    <name type="scientific">Brassica cretica</name>
    <name type="common">Mustard</name>
    <dbReference type="NCBI Taxonomy" id="69181"/>
    <lineage>
        <taxon>Eukaryota</taxon>
        <taxon>Viridiplantae</taxon>
        <taxon>Streptophyta</taxon>
        <taxon>Embryophyta</taxon>
        <taxon>Tracheophyta</taxon>
        <taxon>Spermatophyta</taxon>
        <taxon>Magnoliopsida</taxon>
        <taxon>eudicotyledons</taxon>
        <taxon>Gunneridae</taxon>
        <taxon>Pentapetalae</taxon>
        <taxon>rosids</taxon>
        <taxon>malvids</taxon>
        <taxon>Brassicales</taxon>
        <taxon>Brassicaceae</taxon>
        <taxon>Brassiceae</taxon>
        <taxon>Brassica</taxon>
    </lineage>
</organism>
<protein>
    <submittedName>
        <fullName evidence="1">Uncharacterized protein</fullName>
    </submittedName>
</protein>
<sequence length="290" mass="32278">MAEHERNNKKFEDKFKLLSDLLVQEMDKSKLLESQLTEKLKMIRMLPTGTEKLGHLLTWGQCLSANLGLGFQGATSKLTEARLTKKIECVTPTSLDPVEIKTKDEAEEESGHEEARVTKKIECVTPTSFDPVEIKTKDEAWVTKKIECVTPTSLDPVEIKTKDEAEEESCYAASKYNTPQLERLEDATLLSLAIEVLLIGKFFISRRNGSDHETEPGKLQSEEPGFLIAVILGTGVPSSGDPEDGVLPRVWRNSIPKSLILTEDGELWASDDVLEMMEPGALMFPEEGLT</sequence>
<proteinExistence type="predicted"/>
<keyword evidence="2" id="KW-1185">Reference proteome</keyword>
<reference evidence="1 2" key="1">
    <citation type="journal article" date="2020" name="BMC Genomics">
        <title>Intraspecific diversification of the crop wild relative Brassica cretica Lam. using demographic model selection.</title>
        <authorList>
            <person name="Kioukis A."/>
            <person name="Michalopoulou V.A."/>
            <person name="Briers L."/>
            <person name="Pirintsos S."/>
            <person name="Studholme D.J."/>
            <person name="Pavlidis P."/>
            <person name="Sarris P.F."/>
        </authorList>
    </citation>
    <scope>NUCLEOTIDE SEQUENCE [LARGE SCALE GENOMIC DNA]</scope>
    <source>
        <strain evidence="2">cv. PFS-1207/04</strain>
    </source>
</reference>
<evidence type="ECO:0000313" key="1">
    <source>
        <dbReference type="EMBL" id="KAF3528270.1"/>
    </source>
</evidence>
<name>A0ABQ7B7X2_BRACR</name>
<gene>
    <name evidence="1" type="ORF">DY000_02040279</name>
</gene>
<evidence type="ECO:0000313" key="2">
    <source>
        <dbReference type="Proteomes" id="UP000266723"/>
    </source>
</evidence>
<comment type="caution">
    <text evidence="1">The sequence shown here is derived from an EMBL/GenBank/DDBJ whole genome shotgun (WGS) entry which is preliminary data.</text>
</comment>
<dbReference type="Proteomes" id="UP000266723">
    <property type="component" value="Unassembled WGS sequence"/>
</dbReference>